<dbReference type="InterPro" id="IPR002797">
    <property type="entry name" value="Polysacc_synth"/>
</dbReference>
<feature type="transmembrane region" description="Helical" evidence="6">
    <location>
        <begin position="208"/>
        <end position="228"/>
    </location>
</feature>
<dbReference type="GO" id="GO:0005886">
    <property type="term" value="C:plasma membrane"/>
    <property type="evidence" value="ECO:0007669"/>
    <property type="project" value="UniProtKB-SubCell"/>
</dbReference>
<feature type="transmembrane region" description="Helical" evidence="6">
    <location>
        <begin position="152"/>
        <end position="171"/>
    </location>
</feature>
<reference evidence="7 8" key="1">
    <citation type="submission" date="2017-10" db="EMBL/GenBank/DDBJ databases">
        <authorList>
            <person name="Banno H."/>
            <person name="Chua N.-H."/>
        </authorList>
    </citation>
    <scope>NUCLEOTIDE SEQUENCE [LARGE SCALE GENOMIC DNA]</scope>
    <source>
        <strain evidence="7">Vibrio tapetis CECT4600</strain>
    </source>
</reference>
<dbReference type="InterPro" id="IPR050833">
    <property type="entry name" value="Poly_Biosynth_Transport"/>
</dbReference>
<evidence type="ECO:0000256" key="4">
    <source>
        <dbReference type="ARBA" id="ARBA00022989"/>
    </source>
</evidence>
<keyword evidence="2" id="KW-1003">Cell membrane</keyword>
<evidence type="ECO:0000313" key="8">
    <source>
        <dbReference type="Proteomes" id="UP000235828"/>
    </source>
</evidence>
<evidence type="ECO:0000256" key="6">
    <source>
        <dbReference type="SAM" id="Phobius"/>
    </source>
</evidence>
<evidence type="ECO:0000256" key="3">
    <source>
        <dbReference type="ARBA" id="ARBA00022692"/>
    </source>
</evidence>
<feature type="transmembrane region" description="Helical" evidence="6">
    <location>
        <begin position="12"/>
        <end position="36"/>
    </location>
</feature>
<name>A0A2N8ZMG0_9VIBR</name>
<keyword evidence="4 6" id="KW-1133">Transmembrane helix</keyword>
<evidence type="ECO:0000256" key="1">
    <source>
        <dbReference type="ARBA" id="ARBA00004651"/>
    </source>
</evidence>
<feature type="transmembrane region" description="Helical" evidence="6">
    <location>
        <begin position="48"/>
        <end position="69"/>
    </location>
</feature>
<feature type="transmembrane region" description="Helical" evidence="6">
    <location>
        <begin position="248"/>
        <end position="270"/>
    </location>
</feature>
<dbReference type="Proteomes" id="UP000235828">
    <property type="component" value="Chromosome B"/>
</dbReference>
<evidence type="ECO:0000256" key="5">
    <source>
        <dbReference type="ARBA" id="ARBA00023136"/>
    </source>
</evidence>
<keyword evidence="8" id="KW-1185">Reference proteome</keyword>
<evidence type="ECO:0000313" key="7">
    <source>
        <dbReference type="EMBL" id="SON53121.1"/>
    </source>
</evidence>
<gene>
    <name evidence="7" type="ORF">VTAP4600_B1510</name>
</gene>
<feature type="transmembrane region" description="Helical" evidence="6">
    <location>
        <begin position="410"/>
        <end position="428"/>
    </location>
</feature>
<comment type="subcellular location">
    <subcellularLocation>
        <location evidence="1">Cell membrane</location>
        <topology evidence="1">Multi-pass membrane protein</topology>
    </subcellularLocation>
</comment>
<dbReference type="OrthoDB" id="9815248at2"/>
<evidence type="ECO:0000256" key="2">
    <source>
        <dbReference type="ARBA" id="ARBA00022475"/>
    </source>
</evidence>
<dbReference type="RefSeq" id="WP_102525194.1">
    <property type="nucleotide sequence ID" value="NZ_LT960612.1"/>
</dbReference>
<sequence length="478" mass="52782">MKIPSALKNMTGYALGLFFIKGISLIMLPIMARYLLPEQLGKLELLASIGMFFGLLMGLAMHEALYRFAGEQTNSVQRKAIASELFRNGLMISGNISAGLLFAANTLPVTQWIPASQIEINVLLLSLSLESAIGLGLAWLRMQDQVKAFLKICIGTSVFQVTLVLLVLQFMPSVAGILFASFIAHLAQLIAIQVYSRLDLSTKNTIPFRTYLTYCIPMMLSGLVAFGLNGAERWILAASTSLAELGQYAIAAKFSLAMCILVQPFGMWWMPKRFDYLNNKGANATLRVTQYGLVLISCLTLFMAGIGQVFILIALPDLYHDASKLLVATLAVAWCKEITELTNIGILFHKKTQWLLYTNIAATLFGLTVAFALTSYGIWGILFALFSAQFVRMLAVTYLSQMLSVLPYQFSKLSTLFVVTFGLLYLFAQDLSVTVISLMALSAPILILLLATKLALLPIAQSTIWHDVSQRFTRRTQQ</sequence>
<dbReference type="Pfam" id="PF01943">
    <property type="entry name" value="Polysacc_synt"/>
    <property type="match status" value="1"/>
</dbReference>
<keyword evidence="5 6" id="KW-0472">Membrane</keyword>
<proteinExistence type="predicted"/>
<feature type="transmembrane region" description="Helical" evidence="6">
    <location>
        <begin position="120"/>
        <end position="140"/>
    </location>
</feature>
<dbReference type="AlphaFoldDB" id="A0A2N8ZMG0"/>
<protein>
    <submittedName>
        <fullName evidence="7">Lipopolysaccharide biosynthesis protein</fullName>
    </submittedName>
</protein>
<dbReference type="PANTHER" id="PTHR30250:SF11">
    <property type="entry name" value="O-ANTIGEN TRANSPORTER-RELATED"/>
    <property type="match status" value="1"/>
</dbReference>
<dbReference type="EMBL" id="LT960612">
    <property type="protein sequence ID" value="SON53121.1"/>
    <property type="molecule type" value="Genomic_DNA"/>
</dbReference>
<feature type="transmembrane region" description="Helical" evidence="6">
    <location>
        <begin position="177"/>
        <end position="196"/>
    </location>
</feature>
<dbReference type="KEGG" id="vta:B1510"/>
<keyword evidence="3 6" id="KW-0812">Transmembrane</keyword>
<feature type="transmembrane region" description="Helical" evidence="6">
    <location>
        <begin position="90"/>
        <end position="108"/>
    </location>
</feature>
<dbReference type="PANTHER" id="PTHR30250">
    <property type="entry name" value="PST FAMILY PREDICTED COLANIC ACID TRANSPORTER"/>
    <property type="match status" value="1"/>
</dbReference>
<feature type="transmembrane region" description="Helical" evidence="6">
    <location>
        <begin position="434"/>
        <end position="456"/>
    </location>
</feature>
<accession>A0A2N8ZMG0</accession>
<organism evidence="7 8">
    <name type="scientific">Vibrio tapetis subsp. tapetis</name>
    <dbReference type="NCBI Taxonomy" id="1671868"/>
    <lineage>
        <taxon>Bacteria</taxon>
        <taxon>Pseudomonadati</taxon>
        <taxon>Pseudomonadota</taxon>
        <taxon>Gammaproteobacteria</taxon>
        <taxon>Vibrionales</taxon>
        <taxon>Vibrionaceae</taxon>
        <taxon>Vibrio</taxon>
    </lineage>
</organism>
<feature type="transmembrane region" description="Helical" evidence="6">
    <location>
        <begin position="291"/>
        <end position="313"/>
    </location>
</feature>